<name>A0A4Q5HUR3_9BACT</name>
<comment type="caution">
    <text evidence="2">The sequence shown here is derived from an EMBL/GenBank/DDBJ whole genome shotgun (WGS) entry which is preliminary data.</text>
</comment>
<dbReference type="Proteomes" id="UP000481616">
    <property type="component" value="Unassembled WGS sequence"/>
</dbReference>
<dbReference type="Proteomes" id="UP000441162">
    <property type="component" value="Unassembled WGS sequence"/>
</dbReference>
<organism evidence="2 3">
    <name type="scientific">Phocaeicola dorei</name>
    <dbReference type="NCBI Taxonomy" id="357276"/>
    <lineage>
        <taxon>Bacteria</taxon>
        <taxon>Pseudomonadati</taxon>
        <taxon>Bacteroidota</taxon>
        <taxon>Bacteroidia</taxon>
        <taxon>Bacteroidales</taxon>
        <taxon>Bacteroidaceae</taxon>
        <taxon>Phocaeicola</taxon>
    </lineage>
</organism>
<evidence type="ECO:0000313" key="3">
    <source>
        <dbReference type="Proteomes" id="UP000441162"/>
    </source>
</evidence>
<gene>
    <name evidence="2" type="ORF">F2Y51_06005</name>
    <name evidence="1" type="ORF">F2Y58_05385</name>
</gene>
<protein>
    <submittedName>
        <fullName evidence="2">Uncharacterized protein</fullName>
    </submittedName>
</protein>
<evidence type="ECO:0000313" key="4">
    <source>
        <dbReference type="Proteomes" id="UP000481616"/>
    </source>
</evidence>
<evidence type="ECO:0000313" key="2">
    <source>
        <dbReference type="EMBL" id="KAA5406409.1"/>
    </source>
</evidence>
<dbReference type="EMBL" id="VVYY01000004">
    <property type="protein sequence ID" value="KAA5399561.1"/>
    <property type="molecule type" value="Genomic_DNA"/>
</dbReference>
<proteinExistence type="predicted"/>
<dbReference type="AlphaFoldDB" id="A0A4Q5HUR3"/>
<reference evidence="3 4" key="1">
    <citation type="journal article" date="2019" name="Nat. Med.">
        <title>A library of human gut bacterial isolates paired with longitudinal multiomics data enables mechanistic microbiome research.</title>
        <authorList>
            <person name="Poyet M."/>
            <person name="Groussin M."/>
            <person name="Gibbons S.M."/>
            <person name="Avila-Pacheco J."/>
            <person name="Jiang X."/>
            <person name="Kearney S.M."/>
            <person name="Perrotta A.R."/>
            <person name="Berdy B."/>
            <person name="Zhao S."/>
            <person name="Lieberman T.D."/>
            <person name="Swanson P.K."/>
            <person name="Smith M."/>
            <person name="Roesemann S."/>
            <person name="Alexander J.E."/>
            <person name="Rich S.A."/>
            <person name="Livny J."/>
            <person name="Vlamakis H."/>
            <person name="Clish C."/>
            <person name="Bullock K."/>
            <person name="Deik A."/>
            <person name="Scott J."/>
            <person name="Pierce K.A."/>
            <person name="Xavier R.J."/>
            <person name="Alm E.J."/>
        </authorList>
    </citation>
    <scope>NUCLEOTIDE SEQUENCE [LARGE SCALE GENOMIC DNA]</scope>
    <source>
        <strain evidence="1 4">BIOML-A1</strain>
        <strain evidence="2 3">BIOML-A4</strain>
    </source>
</reference>
<accession>A0A4Q5HUR3</accession>
<dbReference type="EMBL" id="VVZA01000004">
    <property type="protein sequence ID" value="KAA5406409.1"/>
    <property type="molecule type" value="Genomic_DNA"/>
</dbReference>
<sequence>MRVIYYQNRQVNVPETLEELTPTQYYRYLEIATMANQHILSESGIRLKLLSLFLALPVDMGHLPPSTWKETLALLSLTDPFVIREGKSFRLDLSTGINLLPEWNGFHGPEDMLNGVSFDTFCKCMTLIRRMGDEGGGDRDMILREFGKVLYTAGREGAEPPILLCLHAYLFFMNVFAIIREEPLEIDGETVDLRILFRKDEKPEADDHTGWTGIGMDIAENGAFGNYAEVRATPFWDILIFLYRKKFEKLHSKR</sequence>
<evidence type="ECO:0000313" key="1">
    <source>
        <dbReference type="EMBL" id="KAA5399561.1"/>
    </source>
</evidence>
<dbReference type="RefSeq" id="WP_130053742.1">
    <property type="nucleotide sequence ID" value="NZ_RCXK01000004.1"/>
</dbReference>